<organism evidence="3">
    <name type="scientific">Acinetobacter baumannii</name>
    <dbReference type="NCBI Taxonomy" id="470"/>
    <lineage>
        <taxon>Bacteria</taxon>
        <taxon>Pseudomonadati</taxon>
        <taxon>Pseudomonadota</taxon>
        <taxon>Gammaproteobacteria</taxon>
        <taxon>Moraxellales</taxon>
        <taxon>Moraxellaceae</taxon>
        <taxon>Acinetobacter</taxon>
        <taxon>Acinetobacter calcoaceticus/baumannii complex</taxon>
    </lineage>
</organism>
<evidence type="ECO:0000313" key="3">
    <source>
        <dbReference type="EMBL" id="QBK17827.1"/>
    </source>
</evidence>
<dbReference type="GO" id="GO:0016020">
    <property type="term" value="C:membrane"/>
    <property type="evidence" value="ECO:0007669"/>
    <property type="project" value="TreeGrafter"/>
</dbReference>
<evidence type="ECO:0000259" key="2">
    <source>
        <dbReference type="Pfam" id="PF01757"/>
    </source>
</evidence>
<dbReference type="InterPro" id="IPR050879">
    <property type="entry name" value="Acyltransferase_3"/>
</dbReference>
<feature type="domain" description="Acyltransferase 3" evidence="2">
    <location>
        <begin position="8"/>
        <end position="164"/>
    </location>
</feature>
<feature type="transmembrane region" description="Helical" evidence="1">
    <location>
        <begin position="12"/>
        <end position="29"/>
    </location>
</feature>
<reference evidence="3" key="1">
    <citation type="journal article" date="2019" name="Microb. Genom.">
        <title>Genomic epidemiology of severe community-onset Acinetobacter baumannii infection.</title>
        <authorList>
            <person name="Meumann E.M."/>
            <person name="Anstey N.M."/>
            <person name="Currie B.J."/>
            <person name="Piera K.A."/>
            <person name="Kenyon J.J."/>
            <person name="Hall R.M."/>
            <person name="Davis J.S."/>
            <person name="Sarovich D.S."/>
        </authorList>
    </citation>
    <scope>NUCLEOTIDE SEQUENCE</scope>
    <source>
        <strain evidence="3">MSHR_89</strain>
    </source>
</reference>
<dbReference type="GO" id="GO:0009103">
    <property type="term" value="P:lipopolysaccharide biosynthetic process"/>
    <property type="evidence" value="ECO:0007669"/>
    <property type="project" value="TreeGrafter"/>
</dbReference>
<dbReference type="GO" id="GO:0016747">
    <property type="term" value="F:acyltransferase activity, transferring groups other than amino-acyl groups"/>
    <property type="evidence" value="ECO:0007669"/>
    <property type="project" value="InterPro"/>
</dbReference>
<dbReference type="PANTHER" id="PTHR23028:SF53">
    <property type="entry name" value="ACYL_TRANSF_3 DOMAIN-CONTAINING PROTEIN"/>
    <property type="match status" value="1"/>
</dbReference>
<protein>
    <submittedName>
        <fullName evidence="3">Atr27</fullName>
    </submittedName>
</protein>
<feature type="transmembrane region" description="Helical" evidence="1">
    <location>
        <begin position="35"/>
        <end position="54"/>
    </location>
</feature>
<feature type="transmembrane region" description="Helical" evidence="1">
    <location>
        <begin position="75"/>
        <end position="94"/>
    </location>
</feature>
<dbReference type="AlphaFoldDB" id="A0A481WX90"/>
<keyword evidence="1" id="KW-0812">Transmembrane</keyword>
<sequence>MMNSRFRYDINGLRAYAVTFVVLFHFGVFGFSGGFIGVDVFFVISGFLMTKIIFSALQEQTFSFLKFYISRANRIIPPLVALILVLTVLGYDLLYPQYYKDFSKHAISSLGFLSNIQYFRESGYFDTDSNFKILLHTWSLSVEWQFYILLPIILWILKYSSTQVLKYSN</sequence>
<dbReference type="InterPro" id="IPR002656">
    <property type="entry name" value="Acyl_transf_3_dom"/>
</dbReference>
<name>A0A481WX90_ACIBA</name>
<dbReference type="PANTHER" id="PTHR23028">
    <property type="entry name" value="ACETYLTRANSFERASE"/>
    <property type="match status" value="1"/>
</dbReference>
<feature type="transmembrane region" description="Helical" evidence="1">
    <location>
        <begin position="144"/>
        <end position="161"/>
    </location>
</feature>
<dbReference type="EMBL" id="MK388214">
    <property type="protein sequence ID" value="QBK17827.1"/>
    <property type="molecule type" value="Genomic_DNA"/>
</dbReference>
<keyword evidence="1" id="KW-1133">Transmembrane helix</keyword>
<accession>A0A481WX90</accession>
<gene>
    <name evidence="3" type="primary">atr27</name>
</gene>
<dbReference type="Pfam" id="PF01757">
    <property type="entry name" value="Acyl_transf_3"/>
    <property type="match status" value="1"/>
</dbReference>
<keyword evidence="1" id="KW-0472">Membrane</keyword>
<evidence type="ECO:0000256" key="1">
    <source>
        <dbReference type="SAM" id="Phobius"/>
    </source>
</evidence>
<proteinExistence type="predicted"/>